<comment type="caution">
    <text evidence="3">The sequence shown here is derived from an EMBL/GenBank/DDBJ whole genome shotgun (WGS) entry which is preliminary data.</text>
</comment>
<evidence type="ECO:0008006" key="5">
    <source>
        <dbReference type="Google" id="ProtNLM"/>
    </source>
</evidence>
<gene>
    <name evidence="3" type="ORF">AB0L03_02495</name>
</gene>
<protein>
    <recommendedName>
        <fullName evidence="5">Integral membrane protein</fullName>
    </recommendedName>
</protein>
<sequence>MSTYPGGGTAGPGGWAASESAGPNGSYRNQTLKYQQIELSFDESVSLRTVISLWATAAVTATVVWLICGLFGLLTNDFDFEEAGTAFSVGGILSFIIFWLVLLGISLTEPVSEWRTLLEDKAQASPSAYAAIYGALSRRRIPVTAVPSRIRSDVFQPEVVSNRLVVSSGRYVTYVSVFEYGTSLYLGWTMWRIRSGAAIIGTYFKDLIGGFKGRTGDVNQMLRTERPRAMREAVHSAVREGVEIAVQGIEVPIASTFGQDLPIMTAPGQGPAGPPAPPAPPVMPAAPPAQPPVPQGAPHTAPPAPPVPGGPAVQPVPPAAPGGHGPASPWTS</sequence>
<evidence type="ECO:0000313" key="4">
    <source>
        <dbReference type="Proteomes" id="UP001552479"/>
    </source>
</evidence>
<feature type="transmembrane region" description="Helical" evidence="2">
    <location>
        <begin position="51"/>
        <end position="74"/>
    </location>
</feature>
<keyword evidence="4" id="KW-1185">Reference proteome</keyword>
<feature type="compositionally biased region" description="Pro residues" evidence="1">
    <location>
        <begin position="272"/>
        <end position="320"/>
    </location>
</feature>
<keyword evidence="2" id="KW-0812">Transmembrane</keyword>
<proteinExistence type="predicted"/>
<evidence type="ECO:0000256" key="1">
    <source>
        <dbReference type="SAM" id="MobiDB-lite"/>
    </source>
</evidence>
<accession>A0ABV3IPM6</accession>
<feature type="region of interest" description="Disordered" evidence="1">
    <location>
        <begin position="261"/>
        <end position="332"/>
    </location>
</feature>
<name>A0ABV3IPM6_9ACTN</name>
<keyword evidence="2" id="KW-0472">Membrane</keyword>
<feature type="compositionally biased region" description="Gly residues" evidence="1">
    <location>
        <begin position="1"/>
        <end position="14"/>
    </location>
</feature>
<reference evidence="3 4" key="1">
    <citation type="submission" date="2024-06" db="EMBL/GenBank/DDBJ databases">
        <title>The Natural Products Discovery Center: Release of the First 8490 Sequenced Strains for Exploring Actinobacteria Biosynthetic Diversity.</title>
        <authorList>
            <person name="Kalkreuter E."/>
            <person name="Kautsar S.A."/>
            <person name="Yang D."/>
            <person name="Bader C.D."/>
            <person name="Teijaro C.N."/>
            <person name="Fluegel L."/>
            <person name="Davis C.M."/>
            <person name="Simpson J.R."/>
            <person name="Lauterbach L."/>
            <person name="Steele A.D."/>
            <person name="Gui C."/>
            <person name="Meng S."/>
            <person name="Li G."/>
            <person name="Viehrig K."/>
            <person name="Ye F."/>
            <person name="Su P."/>
            <person name="Kiefer A.F."/>
            <person name="Nichols A."/>
            <person name="Cepeda A.J."/>
            <person name="Yan W."/>
            <person name="Fan B."/>
            <person name="Jiang Y."/>
            <person name="Adhikari A."/>
            <person name="Zheng C.-J."/>
            <person name="Schuster L."/>
            <person name="Cowan T.M."/>
            <person name="Smanski M.J."/>
            <person name="Chevrette M.G."/>
            <person name="De Carvalho L.P.S."/>
            <person name="Shen B."/>
        </authorList>
    </citation>
    <scope>NUCLEOTIDE SEQUENCE [LARGE SCALE GENOMIC DNA]</scope>
    <source>
        <strain evidence="3 4">NPDC053791</strain>
    </source>
</reference>
<keyword evidence="2" id="KW-1133">Transmembrane helix</keyword>
<evidence type="ECO:0000313" key="3">
    <source>
        <dbReference type="EMBL" id="MEV4921716.1"/>
    </source>
</evidence>
<organism evidence="3 4">
    <name type="scientific">Streptomyces roseoverticillatus</name>
    <dbReference type="NCBI Taxonomy" id="66429"/>
    <lineage>
        <taxon>Bacteria</taxon>
        <taxon>Bacillati</taxon>
        <taxon>Actinomycetota</taxon>
        <taxon>Actinomycetes</taxon>
        <taxon>Kitasatosporales</taxon>
        <taxon>Streptomycetaceae</taxon>
        <taxon>Streptomyces</taxon>
    </lineage>
</organism>
<dbReference type="EMBL" id="JBFASG010000002">
    <property type="protein sequence ID" value="MEV4921716.1"/>
    <property type="molecule type" value="Genomic_DNA"/>
</dbReference>
<dbReference type="RefSeq" id="WP_359105131.1">
    <property type="nucleotide sequence ID" value="NZ_JBEZGT010000035.1"/>
</dbReference>
<dbReference type="Proteomes" id="UP001552479">
    <property type="component" value="Unassembled WGS sequence"/>
</dbReference>
<feature type="region of interest" description="Disordered" evidence="1">
    <location>
        <begin position="1"/>
        <end position="22"/>
    </location>
</feature>
<evidence type="ECO:0000256" key="2">
    <source>
        <dbReference type="SAM" id="Phobius"/>
    </source>
</evidence>
<feature type="transmembrane region" description="Helical" evidence="2">
    <location>
        <begin position="86"/>
        <end position="107"/>
    </location>
</feature>